<sequence length="370" mass="41653">MYSTLDRAKKRAKDLKRVFDDSGFLFPLNLCQAAVAQAGGFRDWRDLQQSIGGPVRVHADADYRRRLLAALPWPCHAPVRAWLDKEPTFDTFDAGGPRFWYRDAYAFLSPSMRLQRRRPLLRPGSGEGQQMRDNLVTDLLLFMHPGVPRFPLVDPITLDLVYEGKFEATFATRIGHPRFQQEFDRLVADGVLAWDGKAVRIRPVDIDELREEVIGDRMHLAEHWASDPAHLKEFTGRLRETLAVIGVDDAWRVADAIAQQGSRAYVTGSGATLTLLTELAREGRLDTFARVVGLFAALFPKNIGFLREQVPAKVHANVLAPATNNDARRLMAWTQGTPDWADRLKEAVGSPPRFVATIEEMIDTLSRRAA</sequence>
<evidence type="ECO:0000313" key="2">
    <source>
        <dbReference type="Proteomes" id="UP000249393"/>
    </source>
</evidence>
<comment type="caution">
    <text evidence="1">The sequence shown here is derived from an EMBL/GenBank/DDBJ whole genome shotgun (WGS) entry which is preliminary data.</text>
</comment>
<organism evidence="1 2">
    <name type="scientific">Caulobacter segnis</name>
    <dbReference type="NCBI Taxonomy" id="88688"/>
    <lineage>
        <taxon>Bacteria</taxon>
        <taxon>Pseudomonadati</taxon>
        <taxon>Pseudomonadota</taxon>
        <taxon>Alphaproteobacteria</taxon>
        <taxon>Caulobacterales</taxon>
        <taxon>Caulobacteraceae</taxon>
        <taxon>Caulobacter</taxon>
    </lineage>
</organism>
<dbReference type="AlphaFoldDB" id="A0A2W5UYY8"/>
<evidence type="ECO:0000313" key="1">
    <source>
        <dbReference type="EMBL" id="PZR32840.1"/>
    </source>
</evidence>
<accession>A0A2W5UYY8</accession>
<gene>
    <name evidence="1" type="ORF">DI526_15380</name>
</gene>
<name>A0A2W5UYY8_9CAUL</name>
<dbReference type="RefSeq" id="WP_304279798.1">
    <property type="nucleotide sequence ID" value="NZ_QFQZ01000052.1"/>
</dbReference>
<reference evidence="1 2" key="1">
    <citation type="submission" date="2017-08" db="EMBL/GenBank/DDBJ databases">
        <title>Infants hospitalized years apart are colonized by the same room-sourced microbial strains.</title>
        <authorList>
            <person name="Brooks B."/>
            <person name="Olm M.R."/>
            <person name="Firek B.A."/>
            <person name="Baker R."/>
            <person name="Thomas B.C."/>
            <person name="Morowitz M.J."/>
            <person name="Banfield J.F."/>
        </authorList>
    </citation>
    <scope>NUCLEOTIDE SEQUENCE [LARGE SCALE GENOMIC DNA]</scope>
    <source>
        <strain evidence="1">S2_003_000_R2_4</strain>
    </source>
</reference>
<protein>
    <submittedName>
        <fullName evidence="1">Uncharacterized protein</fullName>
    </submittedName>
</protein>
<dbReference type="Proteomes" id="UP000249393">
    <property type="component" value="Unassembled WGS sequence"/>
</dbReference>
<dbReference type="EMBL" id="QFQZ01000052">
    <property type="protein sequence ID" value="PZR32840.1"/>
    <property type="molecule type" value="Genomic_DNA"/>
</dbReference>
<proteinExistence type="predicted"/>